<proteinExistence type="predicted"/>
<evidence type="ECO:0000259" key="2">
    <source>
        <dbReference type="PROSITE" id="PS50887"/>
    </source>
</evidence>
<dbReference type="PROSITE" id="PS50887">
    <property type="entry name" value="GGDEF"/>
    <property type="match status" value="1"/>
</dbReference>
<protein>
    <submittedName>
        <fullName evidence="3">GGDEF domain-containing protein</fullName>
    </submittedName>
</protein>
<accession>A0ABP9TG69</accession>
<dbReference type="PANTHER" id="PTHR46663">
    <property type="entry name" value="DIGUANYLATE CYCLASE DGCT-RELATED"/>
    <property type="match status" value="1"/>
</dbReference>
<dbReference type="Gene3D" id="3.30.70.270">
    <property type="match status" value="1"/>
</dbReference>
<reference evidence="4" key="1">
    <citation type="journal article" date="2019" name="Int. J. Syst. Evol. Microbiol.">
        <title>The Global Catalogue of Microorganisms (GCM) 10K type strain sequencing project: providing services to taxonomists for standard genome sequencing and annotation.</title>
        <authorList>
            <consortium name="The Broad Institute Genomics Platform"/>
            <consortium name="The Broad Institute Genome Sequencing Center for Infectious Disease"/>
            <person name="Wu L."/>
            <person name="Ma J."/>
        </authorList>
    </citation>
    <scope>NUCLEOTIDE SEQUENCE [LARGE SCALE GENOMIC DNA]</scope>
    <source>
        <strain evidence="4">JCM 18306</strain>
    </source>
</reference>
<keyword evidence="1" id="KW-0472">Membrane</keyword>
<dbReference type="Pfam" id="PF00990">
    <property type="entry name" value="GGDEF"/>
    <property type="match status" value="1"/>
</dbReference>
<evidence type="ECO:0000256" key="1">
    <source>
        <dbReference type="SAM" id="Phobius"/>
    </source>
</evidence>
<dbReference type="SMART" id="SM00267">
    <property type="entry name" value="GGDEF"/>
    <property type="match status" value="1"/>
</dbReference>
<dbReference type="InterPro" id="IPR029787">
    <property type="entry name" value="Nucleotide_cyclase"/>
</dbReference>
<name>A0ABP9TG69_9ACTN</name>
<dbReference type="PANTHER" id="PTHR46663:SF2">
    <property type="entry name" value="GGDEF DOMAIN-CONTAINING PROTEIN"/>
    <property type="match status" value="1"/>
</dbReference>
<gene>
    <name evidence="3" type="ORF">GCM10023323_71970</name>
</gene>
<organism evidence="3 4">
    <name type="scientific">Streptomyces thinghirensis</name>
    <dbReference type="NCBI Taxonomy" id="551547"/>
    <lineage>
        <taxon>Bacteria</taxon>
        <taxon>Bacillati</taxon>
        <taxon>Actinomycetota</taxon>
        <taxon>Actinomycetes</taxon>
        <taxon>Kitasatosporales</taxon>
        <taxon>Streptomycetaceae</taxon>
        <taxon>Streptomyces</taxon>
    </lineage>
</organism>
<keyword evidence="1" id="KW-1133">Transmembrane helix</keyword>
<dbReference type="InterPro" id="IPR043128">
    <property type="entry name" value="Rev_trsase/Diguanyl_cyclase"/>
</dbReference>
<dbReference type="RefSeq" id="WP_345637854.1">
    <property type="nucleotide sequence ID" value="NZ_BAABJR010000028.1"/>
</dbReference>
<comment type="caution">
    <text evidence="3">The sequence shown here is derived from an EMBL/GenBank/DDBJ whole genome shotgun (WGS) entry which is preliminary data.</text>
</comment>
<dbReference type="CDD" id="cd01949">
    <property type="entry name" value="GGDEF"/>
    <property type="match status" value="1"/>
</dbReference>
<keyword evidence="4" id="KW-1185">Reference proteome</keyword>
<evidence type="ECO:0000313" key="3">
    <source>
        <dbReference type="EMBL" id="GAA5216939.1"/>
    </source>
</evidence>
<feature type="transmembrane region" description="Helical" evidence="1">
    <location>
        <begin position="6"/>
        <end position="25"/>
    </location>
</feature>
<dbReference type="InterPro" id="IPR000160">
    <property type="entry name" value="GGDEF_dom"/>
</dbReference>
<dbReference type="EMBL" id="BAABJR010000028">
    <property type="protein sequence ID" value="GAA5216939.1"/>
    <property type="molecule type" value="Genomic_DNA"/>
</dbReference>
<dbReference type="SUPFAM" id="SSF55073">
    <property type="entry name" value="Nucleotide cyclase"/>
    <property type="match status" value="1"/>
</dbReference>
<evidence type="ECO:0000313" key="4">
    <source>
        <dbReference type="Proteomes" id="UP001499878"/>
    </source>
</evidence>
<dbReference type="InterPro" id="IPR052163">
    <property type="entry name" value="DGC-Regulatory_Protein"/>
</dbReference>
<feature type="domain" description="GGDEF" evidence="2">
    <location>
        <begin position="60"/>
        <end position="191"/>
    </location>
</feature>
<sequence length="207" mass="22322">MTIPPHIVSVFIGLVLATGWALHASRLYRRLDRSRHDPLTGLWTRDGWTRRAERTIARHPRAAVLLADLDGFKPVNDVHGHAAGDAVLAAAGERLTAWCGTHGVAGRLGGDEFVAVIDDDARLDDRLADLAKLLRQPVEHQGVTLTVSASIGAARLAALTEPTLSSALTAADQAMYRVKGRARRGRLLLAPAFAALRSLPQRMRLAA</sequence>
<keyword evidence="1" id="KW-0812">Transmembrane</keyword>
<dbReference type="Proteomes" id="UP001499878">
    <property type="component" value="Unassembled WGS sequence"/>
</dbReference>
<dbReference type="NCBIfam" id="TIGR00254">
    <property type="entry name" value="GGDEF"/>
    <property type="match status" value="1"/>
</dbReference>